<dbReference type="AlphaFoldDB" id="A0A1V4AQ65"/>
<accession>A0A1V4AQ65</accession>
<dbReference type="Proteomes" id="UP000189681">
    <property type="component" value="Unassembled WGS sequence"/>
</dbReference>
<proteinExistence type="predicted"/>
<sequence length="205" mass="22519">MKDYGNKQGAKDCSPRVIVIGHSMGARLLSRSIFSREYIKPELRECSPASQVDLFVGLQGAFSIKRFVKGAGWEGSPYAEYAEYSTVFSLTTSRHDNANPTARFISGARHVGGKYGLAYASKEENKGVFQVIKWTDSVEADSGKLSSRSERKVLMIDASSIVDGYDADTGVNKPDDAHNDILDEDMGRLIWLLIKGFAPFSYSAS</sequence>
<comment type="caution">
    <text evidence="1">The sequence shown here is derived from an EMBL/GenBank/DDBJ whole genome shotgun (WGS) entry which is preliminary data.</text>
</comment>
<evidence type="ECO:0000313" key="1">
    <source>
        <dbReference type="EMBL" id="OOP55288.1"/>
    </source>
</evidence>
<evidence type="ECO:0000313" key="2">
    <source>
        <dbReference type="Proteomes" id="UP000189681"/>
    </source>
</evidence>
<dbReference type="STRING" id="1004156.AYP45_15590"/>
<evidence type="ECO:0008006" key="3">
    <source>
        <dbReference type="Google" id="ProtNLM"/>
    </source>
</evidence>
<reference evidence="1 2" key="1">
    <citation type="journal article" date="2017" name="Water Res.">
        <title>Discovery and metagenomic analysis of an anammox bacterial enrichment related to Candidatus "Brocadia caroliniensis" in a full-scale glycerol-fed nitritation-denitritation separate centrate treatment process.</title>
        <authorList>
            <person name="Park H."/>
            <person name="Brotto A.C."/>
            <person name="van Loosdrecht M.C."/>
            <person name="Chandran K."/>
        </authorList>
    </citation>
    <scope>NUCLEOTIDE SEQUENCE [LARGE SCALE GENOMIC DNA]</scope>
    <source>
        <strain evidence="1">26THWARD</strain>
    </source>
</reference>
<protein>
    <recommendedName>
        <fullName evidence="3">DUF676 domain-containing protein</fullName>
    </recommendedName>
</protein>
<name>A0A1V4AQ65_9BACT</name>
<dbReference type="EMBL" id="AYTS01000157">
    <property type="protein sequence ID" value="OOP55288.1"/>
    <property type="molecule type" value="Genomic_DNA"/>
</dbReference>
<organism evidence="1 2">
    <name type="scientific">Candidatus Brocadia carolinensis</name>
    <dbReference type="NCBI Taxonomy" id="1004156"/>
    <lineage>
        <taxon>Bacteria</taxon>
        <taxon>Pseudomonadati</taxon>
        <taxon>Planctomycetota</taxon>
        <taxon>Candidatus Brocadiia</taxon>
        <taxon>Candidatus Brocadiales</taxon>
        <taxon>Candidatus Brocadiaceae</taxon>
        <taxon>Candidatus Brocadia</taxon>
    </lineage>
</organism>
<gene>
    <name evidence="1" type="ORF">AYP45_15590</name>
</gene>